<sequence length="208" mass="23397">MLGLALPVAVSLGAEDDFIPPSGVKFETLKFKPIPAYRPGRGPDGNYETLRRAELVAELRLLTGVKLNERGTDLLPAPVPRISCRFELYSAVDDAWFAEFNEWFHRELWDLGLTYRKEDWDCDDFSLALNALADLALLQAGEHPAPQLIGRLIVRQVKPWGGTPAGGVHEITLYRSGSGWYVAEPQTRAIIALRDYPNRQHIQEILFN</sequence>
<evidence type="ECO:0000313" key="1">
    <source>
        <dbReference type="EMBL" id="AOS43648.1"/>
    </source>
</evidence>
<dbReference type="KEGG" id="obg:Verru16b_00700"/>
<dbReference type="AlphaFoldDB" id="A0A1D8ARX5"/>
<evidence type="ECO:0000313" key="2">
    <source>
        <dbReference type="Proteomes" id="UP000095228"/>
    </source>
</evidence>
<dbReference type="RefSeq" id="WP_069960978.1">
    <property type="nucleotide sequence ID" value="NZ_CP016094.1"/>
</dbReference>
<gene>
    <name evidence="1" type="ORF">Verru16b_00700</name>
</gene>
<organism evidence="1 2">
    <name type="scientific">Lacunisphaera limnophila</name>
    <dbReference type="NCBI Taxonomy" id="1838286"/>
    <lineage>
        <taxon>Bacteria</taxon>
        <taxon>Pseudomonadati</taxon>
        <taxon>Verrucomicrobiota</taxon>
        <taxon>Opitutia</taxon>
        <taxon>Opitutales</taxon>
        <taxon>Opitutaceae</taxon>
        <taxon>Lacunisphaera</taxon>
    </lineage>
</organism>
<reference evidence="1 2" key="1">
    <citation type="submission" date="2016-06" db="EMBL/GenBank/DDBJ databases">
        <title>Three novel species with peptidoglycan cell walls form the new genus Lacunisphaera gen. nov. in the family Opitutaceae of the verrucomicrobial subdivision 4.</title>
        <authorList>
            <person name="Rast P."/>
            <person name="Gloeckner I."/>
            <person name="Jogler M."/>
            <person name="Boedeker C."/>
            <person name="Jeske O."/>
            <person name="Wiegand S."/>
            <person name="Reinhardt R."/>
            <person name="Schumann P."/>
            <person name="Rohde M."/>
            <person name="Spring S."/>
            <person name="Gloeckner F.O."/>
            <person name="Jogler C."/>
        </authorList>
    </citation>
    <scope>NUCLEOTIDE SEQUENCE [LARGE SCALE GENOMIC DNA]</scope>
    <source>
        <strain evidence="1 2">IG16b</strain>
    </source>
</reference>
<accession>A0A1D8ARX5</accession>
<proteinExistence type="predicted"/>
<dbReference type="STRING" id="1838286.Verru16b_00700"/>
<protein>
    <submittedName>
        <fullName evidence="1">Uncharacterized protein</fullName>
    </submittedName>
</protein>
<dbReference type="EMBL" id="CP016094">
    <property type="protein sequence ID" value="AOS43648.1"/>
    <property type="molecule type" value="Genomic_DNA"/>
</dbReference>
<name>A0A1D8ARX5_9BACT</name>
<dbReference type="Proteomes" id="UP000095228">
    <property type="component" value="Chromosome"/>
</dbReference>
<keyword evidence="2" id="KW-1185">Reference proteome</keyword>